<name>A0A1T2LBU0_9GAMM</name>
<dbReference type="AlphaFoldDB" id="A0A1T2LBU0"/>
<reference evidence="1 2" key="1">
    <citation type="submission" date="2016-11" db="EMBL/GenBank/DDBJ databases">
        <title>Mixed transmission modes and dynamic genome evolution in an obligate animal-bacterial symbiosis.</title>
        <authorList>
            <person name="Russell S.L."/>
            <person name="Corbett-Detig R.B."/>
            <person name="Cavanaugh C.M."/>
        </authorList>
    </citation>
    <scope>NUCLEOTIDE SEQUENCE [LARGE SCALE GENOMIC DNA]</scope>
    <source>
        <strain evidence="1">Sp-SM6</strain>
    </source>
</reference>
<sequence length="80" mass="9330">MTLPLELFLRQCLKRQVMRHKLLMMERKPRPLLANHEWDIPDDANASLRLGIGFIQSVMDEATHEYVDGGNRLAMRKIVT</sequence>
<evidence type="ECO:0000313" key="1">
    <source>
        <dbReference type="EMBL" id="OOZ42482.1"/>
    </source>
</evidence>
<dbReference type="Proteomes" id="UP000190198">
    <property type="component" value="Unassembled WGS sequence"/>
</dbReference>
<gene>
    <name evidence="1" type="ORF">BOW52_03000</name>
</gene>
<proteinExistence type="predicted"/>
<keyword evidence="2" id="KW-1185">Reference proteome</keyword>
<comment type="caution">
    <text evidence="1">The sequence shown here is derived from an EMBL/GenBank/DDBJ whole genome shotgun (WGS) entry which is preliminary data.</text>
</comment>
<protein>
    <submittedName>
        <fullName evidence="1">Uncharacterized protein</fullName>
    </submittedName>
</protein>
<evidence type="ECO:0000313" key="2">
    <source>
        <dbReference type="Proteomes" id="UP000190198"/>
    </source>
</evidence>
<organism evidence="1 2">
    <name type="scientific">Solemya elarraichensis gill symbiont</name>
    <dbReference type="NCBI Taxonomy" id="1918949"/>
    <lineage>
        <taxon>Bacteria</taxon>
        <taxon>Pseudomonadati</taxon>
        <taxon>Pseudomonadota</taxon>
        <taxon>Gammaproteobacteria</taxon>
        <taxon>sulfur-oxidizing symbionts</taxon>
    </lineage>
</organism>
<accession>A0A1T2LBU0</accession>
<dbReference type="EMBL" id="MPRK01000033">
    <property type="protein sequence ID" value="OOZ42482.1"/>
    <property type="molecule type" value="Genomic_DNA"/>
</dbReference>